<name>A0ABR4GW80_9EURO</name>
<feature type="compositionally biased region" description="Polar residues" evidence="1">
    <location>
        <begin position="16"/>
        <end position="25"/>
    </location>
</feature>
<evidence type="ECO:0000256" key="1">
    <source>
        <dbReference type="SAM" id="MobiDB-lite"/>
    </source>
</evidence>
<gene>
    <name evidence="2" type="ORF">BJX63DRAFT_76798</name>
</gene>
<keyword evidence="3" id="KW-1185">Reference proteome</keyword>
<evidence type="ECO:0000313" key="2">
    <source>
        <dbReference type="EMBL" id="KAL2803314.1"/>
    </source>
</evidence>
<sequence length="197" mass="21787">MAVNALPEAPPLARGLSSTGPSTNKRLPPLADRSSLTYKLTNLSKQKLAREATAPDPDIRRCLVHFRLHCRSIEWAQQEAATKITSFEFEDDESEDEEAKGETAREETSSPVTITVTPSEPEAEQPEPVEETLSTPSPKEEVEAEQTIHVHFEVVAPMSEDKEKEAGIVDKGRRCLEKAQKPFWPSPGQCMPVRIAG</sequence>
<feature type="region of interest" description="Disordered" evidence="1">
    <location>
        <begin position="87"/>
        <end position="145"/>
    </location>
</feature>
<feature type="compositionally biased region" description="Acidic residues" evidence="1">
    <location>
        <begin position="88"/>
        <end position="99"/>
    </location>
</feature>
<reference evidence="2 3" key="1">
    <citation type="submission" date="2024-07" db="EMBL/GenBank/DDBJ databases">
        <title>Section-level genome sequencing and comparative genomics of Aspergillus sections Usti and Cavernicolus.</title>
        <authorList>
            <consortium name="Lawrence Berkeley National Laboratory"/>
            <person name="Nybo J.L."/>
            <person name="Vesth T.C."/>
            <person name="Theobald S."/>
            <person name="Frisvad J.C."/>
            <person name="Larsen T.O."/>
            <person name="Kjaerboelling I."/>
            <person name="Rothschild-Mancinelli K."/>
            <person name="Lyhne E.K."/>
            <person name="Kogle M.E."/>
            <person name="Barry K."/>
            <person name="Clum A."/>
            <person name="Na H."/>
            <person name="Ledsgaard L."/>
            <person name="Lin J."/>
            <person name="Lipzen A."/>
            <person name="Kuo A."/>
            <person name="Riley R."/>
            <person name="Mondo S."/>
            <person name="Labutti K."/>
            <person name="Haridas S."/>
            <person name="Pangalinan J."/>
            <person name="Salamov A.A."/>
            <person name="Simmons B.A."/>
            <person name="Magnuson J.K."/>
            <person name="Chen J."/>
            <person name="Drula E."/>
            <person name="Henrissat B."/>
            <person name="Wiebenga A."/>
            <person name="Lubbers R.J."/>
            <person name="Gomes A.C."/>
            <person name="Makela M.R."/>
            <person name="Stajich J."/>
            <person name="Grigoriev I.V."/>
            <person name="Mortensen U.H."/>
            <person name="De Vries R.P."/>
            <person name="Baker S.E."/>
            <person name="Andersen M.R."/>
        </authorList>
    </citation>
    <scope>NUCLEOTIDE SEQUENCE [LARGE SCALE GENOMIC DNA]</scope>
    <source>
        <strain evidence="2 3">CBS 588.65</strain>
    </source>
</reference>
<dbReference type="Proteomes" id="UP001610334">
    <property type="component" value="Unassembled WGS sequence"/>
</dbReference>
<proteinExistence type="predicted"/>
<comment type="caution">
    <text evidence="2">The sequence shown here is derived from an EMBL/GenBank/DDBJ whole genome shotgun (WGS) entry which is preliminary data.</text>
</comment>
<protein>
    <submittedName>
        <fullName evidence="2">Uncharacterized protein</fullName>
    </submittedName>
</protein>
<feature type="compositionally biased region" description="Low complexity" evidence="1">
    <location>
        <begin position="109"/>
        <end position="120"/>
    </location>
</feature>
<organism evidence="2 3">
    <name type="scientific">Aspergillus granulosus</name>
    <dbReference type="NCBI Taxonomy" id="176169"/>
    <lineage>
        <taxon>Eukaryota</taxon>
        <taxon>Fungi</taxon>
        <taxon>Dikarya</taxon>
        <taxon>Ascomycota</taxon>
        <taxon>Pezizomycotina</taxon>
        <taxon>Eurotiomycetes</taxon>
        <taxon>Eurotiomycetidae</taxon>
        <taxon>Eurotiales</taxon>
        <taxon>Aspergillaceae</taxon>
        <taxon>Aspergillus</taxon>
        <taxon>Aspergillus subgen. Nidulantes</taxon>
    </lineage>
</organism>
<accession>A0ABR4GW80</accession>
<evidence type="ECO:0000313" key="3">
    <source>
        <dbReference type="Proteomes" id="UP001610334"/>
    </source>
</evidence>
<feature type="region of interest" description="Disordered" evidence="1">
    <location>
        <begin position="1"/>
        <end position="33"/>
    </location>
</feature>
<feature type="compositionally biased region" description="Acidic residues" evidence="1">
    <location>
        <begin position="121"/>
        <end position="130"/>
    </location>
</feature>
<dbReference type="EMBL" id="JBFXLT010000143">
    <property type="protein sequence ID" value="KAL2803314.1"/>
    <property type="molecule type" value="Genomic_DNA"/>
</dbReference>